<dbReference type="Pfam" id="PF21196">
    <property type="entry name" value="PcrA_UvrD_tudor"/>
    <property type="match status" value="1"/>
</dbReference>
<dbReference type="CDD" id="cd18807">
    <property type="entry name" value="SF1_C_UvrD"/>
    <property type="match status" value="1"/>
</dbReference>
<dbReference type="PROSITE" id="PS51198">
    <property type="entry name" value="UVRD_HELICASE_ATP_BIND"/>
    <property type="match status" value="1"/>
</dbReference>
<protein>
    <recommendedName>
        <fullName evidence="9">DNA 3'-5' helicase</fullName>
        <ecNumber evidence="9">5.6.2.4</ecNumber>
    </recommendedName>
    <alternativeName>
        <fullName evidence="10">DNA 3'-5' helicase II</fullName>
    </alternativeName>
</protein>
<dbReference type="PANTHER" id="PTHR11070:SF2">
    <property type="entry name" value="ATP-DEPENDENT DNA HELICASE SRS2"/>
    <property type="match status" value="1"/>
</dbReference>
<dbReference type="EC" id="5.6.2.4" evidence="9"/>
<evidence type="ECO:0000256" key="3">
    <source>
        <dbReference type="ARBA" id="ARBA00022801"/>
    </source>
</evidence>
<keyword evidence="3 12" id="KW-0378">Hydrolase</keyword>
<accession>A0ABP8ZJ16</accession>
<dbReference type="SUPFAM" id="SSF52540">
    <property type="entry name" value="P-loop containing nucleoside triphosphate hydrolases"/>
    <property type="match status" value="1"/>
</dbReference>
<evidence type="ECO:0000256" key="11">
    <source>
        <dbReference type="ARBA" id="ARBA00048988"/>
    </source>
</evidence>
<dbReference type="GO" id="GO:0004527">
    <property type="term" value="F:exonuclease activity"/>
    <property type="evidence" value="ECO:0007669"/>
    <property type="project" value="UniProtKB-KW"/>
</dbReference>
<feature type="domain" description="UvrD-like helicase ATP-binding" evidence="13">
    <location>
        <begin position="6"/>
        <end position="291"/>
    </location>
</feature>
<evidence type="ECO:0000256" key="8">
    <source>
        <dbReference type="ARBA" id="ARBA00034617"/>
    </source>
</evidence>
<feature type="binding site" evidence="12">
    <location>
        <begin position="27"/>
        <end position="34"/>
    </location>
    <ligand>
        <name>ATP</name>
        <dbReference type="ChEBI" id="CHEBI:30616"/>
    </ligand>
</feature>
<name>A0ABP8ZJ16_9FLAO</name>
<evidence type="ECO:0000256" key="9">
    <source>
        <dbReference type="ARBA" id="ARBA00034808"/>
    </source>
</evidence>
<evidence type="ECO:0000256" key="10">
    <source>
        <dbReference type="ARBA" id="ARBA00034923"/>
    </source>
</evidence>
<proteinExistence type="inferred from homology"/>
<dbReference type="Pfam" id="PF00580">
    <property type="entry name" value="UvrD-helicase"/>
    <property type="match status" value="1"/>
</dbReference>
<evidence type="ECO:0000256" key="4">
    <source>
        <dbReference type="ARBA" id="ARBA00022806"/>
    </source>
</evidence>
<evidence type="ECO:0000256" key="7">
    <source>
        <dbReference type="ARBA" id="ARBA00023235"/>
    </source>
</evidence>
<dbReference type="InterPro" id="IPR013986">
    <property type="entry name" value="DExx_box_DNA_helicase_dom_sf"/>
</dbReference>
<keyword evidence="15" id="KW-0540">Nuclease</keyword>
<evidence type="ECO:0000256" key="12">
    <source>
        <dbReference type="PROSITE-ProRule" id="PRU00560"/>
    </source>
</evidence>
<gene>
    <name evidence="15" type="ORF">GCM10023230_01500</name>
</gene>
<dbReference type="InterPro" id="IPR000212">
    <property type="entry name" value="DNA_helicase_UvrD/REP"/>
</dbReference>
<evidence type="ECO:0000256" key="5">
    <source>
        <dbReference type="ARBA" id="ARBA00022840"/>
    </source>
</evidence>
<keyword evidence="5 12" id="KW-0067">ATP-binding</keyword>
<keyword evidence="15" id="KW-0269">Exonuclease</keyword>
<comment type="similarity">
    <text evidence="1">Belongs to the helicase family. UvrD subfamily.</text>
</comment>
<dbReference type="Gene3D" id="3.40.50.300">
    <property type="entry name" value="P-loop containing nucleotide triphosphate hydrolases"/>
    <property type="match status" value="2"/>
</dbReference>
<evidence type="ECO:0000313" key="16">
    <source>
        <dbReference type="Proteomes" id="UP001500141"/>
    </source>
</evidence>
<evidence type="ECO:0000256" key="1">
    <source>
        <dbReference type="ARBA" id="ARBA00009922"/>
    </source>
</evidence>
<comment type="catalytic activity">
    <reaction evidence="8">
        <text>Couples ATP hydrolysis with the unwinding of duplex DNA by translocating in the 3'-5' direction.</text>
        <dbReference type="EC" id="5.6.2.4"/>
    </reaction>
</comment>
<dbReference type="InterPro" id="IPR027417">
    <property type="entry name" value="P-loop_NTPase"/>
</dbReference>
<comment type="catalytic activity">
    <reaction evidence="11">
        <text>ATP + H2O = ADP + phosphate + H(+)</text>
        <dbReference type="Rhea" id="RHEA:13065"/>
        <dbReference type="ChEBI" id="CHEBI:15377"/>
        <dbReference type="ChEBI" id="CHEBI:15378"/>
        <dbReference type="ChEBI" id="CHEBI:30616"/>
        <dbReference type="ChEBI" id="CHEBI:43474"/>
        <dbReference type="ChEBI" id="CHEBI:456216"/>
        <dbReference type="EC" id="5.6.2.4"/>
    </reaction>
</comment>
<dbReference type="RefSeq" id="WP_264542629.1">
    <property type="nucleotide sequence ID" value="NZ_BAABIP010000005.1"/>
</dbReference>
<dbReference type="PROSITE" id="PS51217">
    <property type="entry name" value="UVRD_HELICASE_CTER"/>
    <property type="match status" value="1"/>
</dbReference>
<dbReference type="Pfam" id="PF13361">
    <property type="entry name" value="UvrD_C"/>
    <property type="match status" value="1"/>
</dbReference>
<dbReference type="EMBL" id="BAABIP010000005">
    <property type="protein sequence ID" value="GAA4757431.1"/>
    <property type="molecule type" value="Genomic_DNA"/>
</dbReference>
<dbReference type="InterPro" id="IPR014016">
    <property type="entry name" value="UvrD-like_ATP-bd"/>
</dbReference>
<dbReference type="PANTHER" id="PTHR11070">
    <property type="entry name" value="UVRD / RECB / PCRA DNA HELICASE FAMILY MEMBER"/>
    <property type="match status" value="1"/>
</dbReference>
<evidence type="ECO:0000256" key="2">
    <source>
        <dbReference type="ARBA" id="ARBA00022741"/>
    </source>
</evidence>
<evidence type="ECO:0000259" key="13">
    <source>
        <dbReference type="PROSITE" id="PS51198"/>
    </source>
</evidence>
<evidence type="ECO:0000313" key="15">
    <source>
        <dbReference type="EMBL" id="GAA4757431.1"/>
    </source>
</evidence>
<dbReference type="Proteomes" id="UP001500141">
    <property type="component" value="Unassembled WGS sequence"/>
</dbReference>
<evidence type="ECO:0000256" key="6">
    <source>
        <dbReference type="ARBA" id="ARBA00023125"/>
    </source>
</evidence>
<keyword evidence="2 12" id="KW-0547">Nucleotide-binding</keyword>
<comment type="caution">
    <text evidence="15">The sequence shown here is derived from an EMBL/GenBank/DDBJ whole genome shotgun (WGS) entry which is preliminary data.</text>
</comment>
<keyword evidence="7" id="KW-0413">Isomerase</keyword>
<keyword evidence="16" id="KW-1185">Reference proteome</keyword>
<evidence type="ECO:0000259" key="14">
    <source>
        <dbReference type="PROSITE" id="PS51217"/>
    </source>
</evidence>
<organism evidence="15 16">
    <name type="scientific">Flavobacterium hankyongi</name>
    <dbReference type="NCBI Taxonomy" id="1176532"/>
    <lineage>
        <taxon>Bacteria</taxon>
        <taxon>Pseudomonadati</taxon>
        <taxon>Bacteroidota</taxon>
        <taxon>Flavobacteriia</taxon>
        <taxon>Flavobacteriales</taxon>
        <taxon>Flavobacteriaceae</taxon>
        <taxon>Flavobacterium</taxon>
    </lineage>
</organism>
<dbReference type="Gene3D" id="1.10.486.10">
    <property type="entry name" value="PCRA, domain 4"/>
    <property type="match status" value="1"/>
</dbReference>
<keyword evidence="6" id="KW-0238">DNA-binding</keyword>
<keyword evidence="4 12" id="KW-0347">Helicase</keyword>
<reference evidence="16" key="1">
    <citation type="journal article" date="2019" name="Int. J. Syst. Evol. Microbiol.">
        <title>The Global Catalogue of Microorganisms (GCM) 10K type strain sequencing project: providing services to taxonomists for standard genome sequencing and annotation.</title>
        <authorList>
            <consortium name="The Broad Institute Genomics Platform"/>
            <consortium name="The Broad Institute Genome Sequencing Center for Infectious Disease"/>
            <person name="Wu L."/>
            <person name="Ma J."/>
        </authorList>
    </citation>
    <scope>NUCLEOTIDE SEQUENCE [LARGE SCALE GENOMIC DNA]</scope>
    <source>
        <strain evidence="16">JCM 18198</strain>
    </source>
</reference>
<feature type="domain" description="UvrD-like helicase C-terminal" evidence="14">
    <location>
        <begin position="292"/>
        <end position="573"/>
    </location>
</feature>
<sequence length="776" mass="88571">MQKYISQLNEAQQAPVLQKDGPMIVIAGAGSGKTRVLTVRIANLMNQGVDAFNILALTFTNKAAREMKKRIADIVGNNEAKNLWMGTFHSVFAKILRIESEKLGYPSNFTIYDSQDSVRLIGQIIKEMQLDKDVYKPKQVLSRISQYKNSLITVKAYFNNPELQEADAMSKKPRLGEIYQNYVERCFKSGAMDFDDLLLKTNELLTRFPDVLMKYQDRFRYILVDEYQDTNHSQYLIVRALSDRFQNICVVGDDAQSIYAFRGANINNILNFQKDYEGVKMYRLEQNYRSSKNIVEAANNVIDNNKTKLDKVVWTANDDGPKIKVHRSLTDGEEGRFVASTIFEEKMQKQMHNGQFAILYRTNAQSRAMEDALRKRDIPYRIYGGLSFYQRKEIKDVLCYLRLVINPKDEEALVRVINYPARGIGDTTVEKLTVAANHYKRSIFEVMENIDKIDLKLNSGTKQKLQDFVTMIKSFQIINENQDAFFLTDHVTKKTGLIQELKKDGTPEGIARIENIEELLNGIKDFIEGQKEIDGARGALSEFLEDVALATDLDNDTGDDDRVALMTIHLAKGLEFPTVFIVGMEEDLFPSAMSMNTRSELEEERRLFYVALTRAEHQAYLTYAQSRYRWGKLVDSEPSRFVEEINGKYLEYLTPVETNYRYKPSFDADIFGDVDKSKLRSSKPVSGTPPKYITNNEPKPNLNIRKLKPVGNTSSGNTNLFDNKLVPGNIVMHERFGKGEVLNLEGAGADKKAEIRFEVGGIKKLLLRFAKLDVIG</sequence>
<dbReference type="InterPro" id="IPR014017">
    <property type="entry name" value="DNA_helicase_UvrD-like_C"/>
</dbReference>
<dbReference type="Gene3D" id="1.10.10.160">
    <property type="match status" value="1"/>
</dbReference>
<dbReference type="CDD" id="cd17932">
    <property type="entry name" value="DEXQc_UvrD"/>
    <property type="match status" value="1"/>
</dbReference>